<evidence type="ECO:0000313" key="13">
    <source>
        <dbReference type="Proteomes" id="UP000228921"/>
    </source>
</evidence>
<keyword evidence="4 9" id="KW-0547">Nucleotide-binding</keyword>
<evidence type="ECO:0000256" key="6">
    <source>
        <dbReference type="ARBA" id="ARBA00022917"/>
    </source>
</evidence>
<organism evidence="12 13">
    <name type="scientific">Candidatus Thermofonsia Clade 1 bacterium</name>
    <dbReference type="NCBI Taxonomy" id="2364210"/>
    <lineage>
        <taxon>Bacteria</taxon>
        <taxon>Bacillati</taxon>
        <taxon>Chloroflexota</taxon>
        <taxon>Candidatus Thermofontia</taxon>
        <taxon>Candidatus Thermofonsia Clade 1</taxon>
    </lineage>
</organism>
<proteinExistence type="inferred from homology"/>
<feature type="binding site" evidence="10">
    <location>
        <begin position="287"/>
        <end position="288"/>
    </location>
    <ligand>
        <name>L-histidine</name>
        <dbReference type="ChEBI" id="CHEBI:57595"/>
    </ligand>
</feature>
<comment type="catalytic activity">
    <reaction evidence="8 9">
        <text>tRNA(His) + L-histidine + ATP = L-histidyl-tRNA(His) + AMP + diphosphate + H(+)</text>
        <dbReference type="Rhea" id="RHEA:17313"/>
        <dbReference type="Rhea" id="RHEA-COMP:9665"/>
        <dbReference type="Rhea" id="RHEA-COMP:9689"/>
        <dbReference type="ChEBI" id="CHEBI:15378"/>
        <dbReference type="ChEBI" id="CHEBI:30616"/>
        <dbReference type="ChEBI" id="CHEBI:33019"/>
        <dbReference type="ChEBI" id="CHEBI:57595"/>
        <dbReference type="ChEBI" id="CHEBI:78442"/>
        <dbReference type="ChEBI" id="CHEBI:78527"/>
        <dbReference type="ChEBI" id="CHEBI:456215"/>
        <dbReference type="EC" id="6.1.1.21"/>
    </reaction>
</comment>
<keyword evidence="3 9" id="KW-0436">Ligase</keyword>
<keyword evidence="7 9" id="KW-0030">Aminoacyl-tRNA synthetase</keyword>
<feature type="binding site" evidence="10">
    <location>
        <position position="126"/>
    </location>
    <ligand>
        <name>L-histidine</name>
        <dbReference type="ChEBI" id="CHEBI:57595"/>
    </ligand>
</feature>
<keyword evidence="6 9" id="KW-0648">Protein biosynthesis</keyword>
<dbReference type="PANTHER" id="PTHR11476">
    <property type="entry name" value="HISTIDYL-TRNA SYNTHETASE"/>
    <property type="match status" value="1"/>
</dbReference>
<dbReference type="InterPro" id="IPR033656">
    <property type="entry name" value="HisRS_anticodon"/>
</dbReference>
<dbReference type="InterPro" id="IPR036621">
    <property type="entry name" value="Anticodon-bd_dom_sf"/>
</dbReference>
<dbReference type="EC" id="6.1.1.21" evidence="9"/>
<protein>
    <recommendedName>
        <fullName evidence="9">Histidine--tRNA ligase</fullName>
        <ecNumber evidence="9">6.1.1.21</ecNumber>
    </recommendedName>
    <alternativeName>
        <fullName evidence="9">Histidyl-tRNA synthetase</fullName>
        <shortName evidence="9">HisRS</shortName>
    </alternativeName>
</protein>
<dbReference type="PROSITE" id="PS50862">
    <property type="entry name" value="AA_TRNA_LIGASE_II"/>
    <property type="match status" value="1"/>
</dbReference>
<evidence type="ECO:0000259" key="11">
    <source>
        <dbReference type="PROSITE" id="PS50862"/>
    </source>
</evidence>
<feature type="binding site" evidence="10">
    <location>
        <begin position="82"/>
        <end position="84"/>
    </location>
    <ligand>
        <name>L-histidine</name>
        <dbReference type="ChEBI" id="CHEBI:57595"/>
    </ligand>
</feature>
<evidence type="ECO:0000256" key="1">
    <source>
        <dbReference type="ARBA" id="ARBA00008226"/>
    </source>
</evidence>
<evidence type="ECO:0000256" key="9">
    <source>
        <dbReference type="HAMAP-Rule" id="MF_00127"/>
    </source>
</evidence>
<reference evidence="12 13" key="1">
    <citation type="submission" date="2017-11" db="EMBL/GenBank/DDBJ databases">
        <title>Evolution of Phototrophy in the Chloroflexi Phylum Driven by Horizontal Gene Transfer.</title>
        <authorList>
            <person name="Ward L.M."/>
            <person name="Hemp J."/>
            <person name="Shih P.M."/>
            <person name="Mcglynn S.E."/>
            <person name="Fischer W."/>
        </authorList>
    </citation>
    <scope>NUCLEOTIDE SEQUENCE [LARGE SCALE GENOMIC DNA]</scope>
    <source>
        <strain evidence="12">CP2_2F</strain>
    </source>
</reference>
<evidence type="ECO:0000256" key="4">
    <source>
        <dbReference type="ARBA" id="ARBA00022741"/>
    </source>
</evidence>
<dbReference type="Proteomes" id="UP000228921">
    <property type="component" value="Unassembled WGS sequence"/>
</dbReference>
<dbReference type="InterPro" id="IPR041715">
    <property type="entry name" value="HisRS-like_core"/>
</dbReference>
<dbReference type="EMBL" id="PGTK01000008">
    <property type="protein sequence ID" value="PJF30601.1"/>
    <property type="molecule type" value="Genomic_DNA"/>
</dbReference>
<sequence length="455" mass="50051">MEKITPRLPSGMRDFLPEEMLRRQFVIERVARVFETFGYEPLQTPVLELEETLLGKYGADAEKLIFHAQHPGGKEKLALRYDLTVPLARAFALHEGKLSLPFRRYQIAPVWRAERPQRGRFREFYQCDVDCIGVEGMEADAEVISVAVTALQRLGFNDFAVKINNRKLLTGMGMYVGLTGEALANLYRSIDKLDKIGVEGVREELLKSGISAEIMARIMALIGTGTPECGYESAAAQLAHLRQTLAEVPLALEGIRELEQVFTYLEASAIPSALVAFDPAMVRGLGYYTGPIFEAVSLSADPEERVGSLAGGGRYDDLIGLFRKTSLPTVGVSLGIERLIVLMEKRGMYPEPLQRTVVQVLVSVFSEALRPAALRLASQLRAADLSVEVFAGSAKIGKQLAYADRRGIPLVALLGEDELAAGVVKFKRLRDQHESTCPQTQAGAHAHALLHTSQD</sequence>
<keyword evidence="5 9" id="KW-0067">ATP-binding</keyword>
<name>A0A2M8NZ83_9CHLR</name>
<dbReference type="Pfam" id="PF13393">
    <property type="entry name" value="tRNA-synt_His"/>
    <property type="match status" value="1"/>
</dbReference>
<dbReference type="CDD" id="cd00773">
    <property type="entry name" value="HisRS-like_core"/>
    <property type="match status" value="1"/>
</dbReference>
<dbReference type="InterPro" id="IPR015807">
    <property type="entry name" value="His-tRNA-ligase"/>
</dbReference>
<keyword evidence="2 9" id="KW-0963">Cytoplasm</keyword>
<evidence type="ECO:0000256" key="7">
    <source>
        <dbReference type="ARBA" id="ARBA00023146"/>
    </source>
</evidence>
<dbReference type="AlphaFoldDB" id="A0A2M8NZ83"/>
<dbReference type="InterPro" id="IPR004516">
    <property type="entry name" value="HisRS/HisZ"/>
</dbReference>
<feature type="binding site" evidence="10">
    <location>
        <position position="130"/>
    </location>
    <ligand>
        <name>L-histidine</name>
        <dbReference type="ChEBI" id="CHEBI:57595"/>
    </ligand>
</feature>
<evidence type="ECO:0000256" key="5">
    <source>
        <dbReference type="ARBA" id="ARBA00022840"/>
    </source>
</evidence>
<feature type="domain" description="Aminoacyl-transfer RNA synthetases class-II family profile" evidence="11">
    <location>
        <begin position="1"/>
        <end position="371"/>
    </location>
</feature>
<dbReference type="Pfam" id="PF03129">
    <property type="entry name" value="HGTP_anticodon"/>
    <property type="match status" value="1"/>
</dbReference>
<dbReference type="InterPro" id="IPR045864">
    <property type="entry name" value="aa-tRNA-synth_II/BPL/LPL"/>
</dbReference>
<dbReference type="SUPFAM" id="SSF52954">
    <property type="entry name" value="Class II aaRS ABD-related"/>
    <property type="match status" value="1"/>
</dbReference>
<evidence type="ECO:0000256" key="8">
    <source>
        <dbReference type="ARBA" id="ARBA00047639"/>
    </source>
</evidence>
<dbReference type="Gene3D" id="3.30.930.10">
    <property type="entry name" value="Bira Bifunctional Protein, Domain 2"/>
    <property type="match status" value="1"/>
</dbReference>
<dbReference type="SUPFAM" id="SSF55681">
    <property type="entry name" value="Class II aaRS and biotin synthetases"/>
    <property type="match status" value="1"/>
</dbReference>
<dbReference type="InterPro" id="IPR004154">
    <property type="entry name" value="Anticodon-bd"/>
</dbReference>
<feature type="binding site" evidence="10">
    <location>
        <position position="112"/>
    </location>
    <ligand>
        <name>L-histidine</name>
        <dbReference type="ChEBI" id="CHEBI:57595"/>
    </ligand>
</feature>
<accession>A0A2M8NZ83</accession>
<dbReference type="InterPro" id="IPR006195">
    <property type="entry name" value="aa-tRNA-synth_II"/>
</dbReference>
<feature type="binding site" evidence="10">
    <location>
        <position position="283"/>
    </location>
    <ligand>
        <name>L-histidine</name>
        <dbReference type="ChEBI" id="CHEBI:57595"/>
    </ligand>
</feature>
<dbReference type="NCBIfam" id="TIGR00442">
    <property type="entry name" value="hisS"/>
    <property type="match status" value="1"/>
</dbReference>
<dbReference type="Gene3D" id="3.40.50.800">
    <property type="entry name" value="Anticodon-binding domain"/>
    <property type="match status" value="1"/>
</dbReference>
<dbReference type="GO" id="GO:0006427">
    <property type="term" value="P:histidyl-tRNA aminoacylation"/>
    <property type="evidence" value="ECO:0007669"/>
    <property type="project" value="UniProtKB-UniRule"/>
</dbReference>
<gene>
    <name evidence="9 12" type="primary">hisS</name>
    <name evidence="12" type="ORF">CUN51_07270</name>
</gene>
<comment type="caution">
    <text evidence="12">The sequence shown here is derived from an EMBL/GenBank/DDBJ whole genome shotgun (WGS) entry which is preliminary data.</text>
</comment>
<dbReference type="CDD" id="cd00859">
    <property type="entry name" value="HisRS_anticodon"/>
    <property type="match status" value="1"/>
</dbReference>
<comment type="subcellular location">
    <subcellularLocation>
        <location evidence="9">Cytoplasm</location>
    </subcellularLocation>
</comment>
<dbReference type="PIRSF" id="PIRSF001549">
    <property type="entry name" value="His-tRNA_synth"/>
    <property type="match status" value="1"/>
</dbReference>
<comment type="subunit">
    <text evidence="9">Homodimer.</text>
</comment>
<dbReference type="GO" id="GO:0005524">
    <property type="term" value="F:ATP binding"/>
    <property type="evidence" value="ECO:0007669"/>
    <property type="project" value="UniProtKB-UniRule"/>
</dbReference>
<evidence type="ECO:0000256" key="3">
    <source>
        <dbReference type="ARBA" id="ARBA00022598"/>
    </source>
</evidence>
<dbReference type="PANTHER" id="PTHR11476:SF7">
    <property type="entry name" value="HISTIDINE--TRNA LIGASE"/>
    <property type="match status" value="1"/>
</dbReference>
<evidence type="ECO:0000256" key="2">
    <source>
        <dbReference type="ARBA" id="ARBA00022490"/>
    </source>
</evidence>
<comment type="similarity">
    <text evidence="1 9">Belongs to the class-II aminoacyl-tRNA synthetase family.</text>
</comment>
<dbReference type="GO" id="GO:0005737">
    <property type="term" value="C:cytoplasm"/>
    <property type="evidence" value="ECO:0007669"/>
    <property type="project" value="UniProtKB-SubCell"/>
</dbReference>
<dbReference type="HAMAP" id="MF_00127">
    <property type="entry name" value="His_tRNA_synth"/>
    <property type="match status" value="1"/>
</dbReference>
<evidence type="ECO:0000313" key="12">
    <source>
        <dbReference type="EMBL" id="PJF30601.1"/>
    </source>
</evidence>
<evidence type="ECO:0000256" key="10">
    <source>
        <dbReference type="PIRSR" id="PIRSR001549-1"/>
    </source>
</evidence>
<dbReference type="GO" id="GO:0004821">
    <property type="term" value="F:histidine-tRNA ligase activity"/>
    <property type="evidence" value="ECO:0007669"/>
    <property type="project" value="UniProtKB-UniRule"/>
</dbReference>